<evidence type="ECO:0000256" key="4">
    <source>
        <dbReference type="ARBA" id="ARBA00025715"/>
    </source>
</evidence>
<dbReference type="AlphaFoldDB" id="A0A4P9YZJ5"/>
<comment type="similarity">
    <text evidence="4">Belongs to the complex I LYR family. SDHAF1 subfamily.</text>
</comment>
<dbReference type="PANTHER" id="PTHR13675">
    <property type="entry name" value="LYR MOTIF-CONTAINING PROTEIN 2"/>
    <property type="match status" value="1"/>
</dbReference>
<feature type="domain" description="Complex 1 LYR protein" evidence="5">
    <location>
        <begin position="9"/>
        <end position="65"/>
    </location>
</feature>
<dbReference type="Proteomes" id="UP000278143">
    <property type="component" value="Unassembled WGS sequence"/>
</dbReference>
<keyword evidence="2" id="KW-0496">Mitochondrion</keyword>
<evidence type="ECO:0000256" key="2">
    <source>
        <dbReference type="ARBA" id="ARBA00023128"/>
    </source>
</evidence>
<gene>
    <name evidence="6" type="ORF">SYNPS1DRAFT_8317</name>
</gene>
<dbReference type="Pfam" id="PF05347">
    <property type="entry name" value="Complex1_LYR"/>
    <property type="match status" value="1"/>
</dbReference>
<dbReference type="PANTHER" id="PTHR13675:SF1">
    <property type="entry name" value="SUCCINATE DEHYDROGENASE ASSEMBLY FACTOR 1, MITOCHONDRIAL"/>
    <property type="match status" value="1"/>
</dbReference>
<evidence type="ECO:0000313" key="6">
    <source>
        <dbReference type="EMBL" id="RKP25418.1"/>
    </source>
</evidence>
<comment type="subcellular location">
    <subcellularLocation>
        <location evidence="1">Mitochondrion matrix</location>
    </subcellularLocation>
</comment>
<accession>A0A4P9YZJ5</accession>
<evidence type="ECO:0000256" key="3">
    <source>
        <dbReference type="ARBA" id="ARBA00023186"/>
    </source>
</evidence>
<evidence type="ECO:0000259" key="5">
    <source>
        <dbReference type="Pfam" id="PF05347"/>
    </source>
</evidence>
<evidence type="ECO:0000313" key="7">
    <source>
        <dbReference type="Proteomes" id="UP000278143"/>
    </source>
</evidence>
<proteinExistence type="inferred from homology"/>
<dbReference type="GO" id="GO:0005759">
    <property type="term" value="C:mitochondrial matrix"/>
    <property type="evidence" value="ECO:0007669"/>
    <property type="project" value="UniProtKB-SubCell"/>
</dbReference>
<protein>
    <recommendedName>
        <fullName evidence="5">Complex 1 LYR protein domain-containing protein</fullName>
    </recommendedName>
</protein>
<reference evidence="7" key="1">
    <citation type="journal article" date="2018" name="Nat. Microbiol.">
        <title>Leveraging single-cell genomics to expand the fungal tree of life.</title>
        <authorList>
            <person name="Ahrendt S.R."/>
            <person name="Quandt C.A."/>
            <person name="Ciobanu D."/>
            <person name="Clum A."/>
            <person name="Salamov A."/>
            <person name="Andreopoulos B."/>
            <person name="Cheng J.F."/>
            <person name="Woyke T."/>
            <person name="Pelin A."/>
            <person name="Henrissat B."/>
            <person name="Reynolds N.K."/>
            <person name="Benny G.L."/>
            <person name="Smith M.E."/>
            <person name="James T.Y."/>
            <person name="Grigoriev I.V."/>
        </authorList>
    </citation>
    <scope>NUCLEOTIDE SEQUENCE [LARGE SCALE GENOMIC DNA]</scope>
    <source>
        <strain evidence="7">Benny S71-1</strain>
    </source>
</reference>
<dbReference type="InterPro" id="IPR045295">
    <property type="entry name" value="Complex1_LYR_SDHAF1_LYRM8"/>
</dbReference>
<feature type="non-terminal residue" evidence="6">
    <location>
        <position position="76"/>
    </location>
</feature>
<organism evidence="6 7">
    <name type="scientific">Syncephalis pseudoplumigaleata</name>
    <dbReference type="NCBI Taxonomy" id="1712513"/>
    <lineage>
        <taxon>Eukaryota</taxon>
        <taxon>Fungi</taxon>
        <taxon>Fungi incertae sedis</taxon>
        <taxon>Zoopagomycota</taxon>
        <taxon>Zoopagomycotina</taxon>
        <taxon>Zoopagomycetes</taxon>
        <taxon>Zoopagales</taxon>
        <taxon>Piptocephalidaceae</taxon>
        <taxon>Syncephalis</taxon>
    </lineage>
</organism>
<keyword evidence="3" id="KW-0143">Chaperone</keyword>
<feature type="non-terminal residue" evidence="6">
    <location>
        <position position="1"/>
    </location>
</feature>
<evidence type="ECO:0000256" key="1">
    <source>
        <dbReference type="ARBA" id="ARBA00004305"/>
    </source>
</evidence>
<dbReference type="EMBL" id="KZ989754">
    <property type="protein sequence ID" value="RKP25418.1"/>
    <property type="molecule type" value="Genomic_DNA"/>
</dbReference>
<sequence length="76" mass="8891">SRRSGLQCRVLAMYRACMRAVATKPVEAQPRFRAFVRSQFRRDDVKKTDVAAIEHLLRSGERLLETYKQPNVQDIR</sequence>
<dbReference type="InterPro" id="IPR008011">
    <property type="entry name" value="Complex1_LYR_dom"/>
</dbReference>
<dbReference type="GO" id="GO:0034553">
    <property type="term" value="P:mitochondrial respiratory chain complex II assembly"/>
    <property type="evidence" value="ECO:0007669"/>
    <property type="project" value="InterPro"/>
</dbReference>
<keyword evidence="7" id="KW-1185">Reference proteome</keyword>
<name>A0A4P9YZJ5_9FUNG</name>
<dbReference type="OrthoDB" id="273010at2759"/>
<dbReference type="CDD" id="cd20268">
    <property type="entry name" value="Complex1_LYR_SDHAF1_LYRM8"/>
    <property type="match status" value="1"/>
</dbReference>